<dbReference type="SMART" id="SM00382">
    <property type="entry name" value="AAA"/>
    <property type="match status" value="1"/>
</dbReference>
<dbReference type="InterPro" id="IPR003439">
    <property type="entry name" value="ABC_transporter-like_ATP-bd"/>
</dbReference>
<keyword evidence="2" id="KW-0813">Transport</keyword>
<sequence length="305" mass="32795">MGAIEARGLKKRYGDTVAAADVSLDVGSGEIYGVLGRNGAGKTTVVEMIAGLRRPDAGSVRVLGLDPWQDRSRVRQVLGVQLQEAALHGALTVGELVRLHRTFYRDGADPAELIERVGLTGQRGTRFDKLSGGQRQRVSVALALAGRPRAVILDELSTGLDPEARRGMWAMVERLRDDGVTVVLVSHLMEEVERLCDRVALIDAGRVVAVDTPSGLVRRAGLDQVMRFRAAGPFDPAVLERVDVVHSVRTADERVVVTGTGDLLQAVSTALVRADVTVLDTSFQQAGLEDAFLALTGDPFDGEER</sequence>
<dbReference type="Pfam" id="PF00005">
    <property type="entry name" value="ABC_tran"/>
    <property type="match status" value="1"/>
</dbReference>
<dbReference type="Gene3D" id="3.40.50.300">
    <property type="entry name" value="P-loop containing nucleotide triphosphate hydrolases"/>
    <property type="match status" value="1"/>
</dbReference>
<dbReference type="SUPFAM" id="SSF52540">
    <property type="entry name" value="P-loop containing nucleoside triphosphate hydrolases"/>
    <property type="match status" value="1"/>
</dbReference>
<comment type="subcellular location">
    <subcellularLocation>
        <location evidence="1">Cell membrane</location>
        <topology evidence="1">Peripheral membrane protein</topology>
    </subcellularLocation>
</comment>
<proteinExistence type="predicted"/>
<evidence type="ECO:0000256" key="5">
    <source>
        <dbReference type="ARBA" id="ARBA00023251"/>
    </source>
</evidence>
<evidence type="ECO:0000256" key="3">
    <source>
        <dbReference type="ARBA" id="ARBA00022741"/>
    </source>
</evidence>
<name>A0ABS3I8H4_9MICO</name>
<evidence type="ECO:0000259" key="6">
    <source>
        <dbReference type="PROSITE" id="PS50893"/>
    </source>
</evidence>
<dbReference type="GO" id="GO:0005524">
    <property type="term" value="F:ATP binding"/>
    <property type="evidence" value="ECO:0007669"/>
    <property type="project" value="UniProtKB-KW"/>
</dbReference>
<keyword evidence="5" id="KW-0046">Antibiotic resistance</keyword>
<keyword evidence="3" id="KW-0547">Nucleotide-binding</keyword>
<keyword evidence="8" id="KW-1185">Reference proteome</keyword>
<evidence type="ECO:0000313" key="7">
    <source>
        <dbReference type="EMBL" id="MBO0609245.1"/>
    </source>
</evidence>
<evidence type="ECO:0000256" key="4">
    <source>
        <dbReference type="ARBA" id="ARBA00022840"/>
    </source>
</evidence>
<evidence type="ECO:0000256" key="1">
    <source>
        <dbReference type="ARBA" id="ARBA00004202"/>
    </source>
</evidence>
<organism evidence="7 8">
    <name type="scientific">Myceligenerans salitolerans</name>
    <dbReference type="NCBI Taxonomy" id="1230528"/>
    <lineage>
        <taxon>Bacteria</taxon>
        <taxon>Bacillati</taxon>
        <taxon>Actinomycetota</taxon>
        <taxon>Actinomycetes</taxon>
        <taxon>Micrococcales</taxon>
        <taxon>Promicromonosporaceae</taxon>
        <taxon>Myceligenerans</taxon>
    </lineage>
</organism>
<dbReference type="InterPro" id="IPR003593">
    <property type="entry name" value="AAA+_ATPase"/>
</dbReference>
<dbReference type="PANTHER" id="PTHR42711:SF16">
    <property type="entry name" value="ABC TRANSPORTER ATP-BINDING PROTEIN"/>
    <property type="match status" value="1"/>
</dbReference>
<dbReference type="EMBL" id="JAFMPK010000038">
    <property type="protein sequence ID" value="MBO0609245.1"/>
    <property type="molecule type" value="Genomic_DNA"/>
</dbReference>
<keyword evidence="4 7" id="KW-0067">ATP-binding</keyword>
<evidence type="ECO:0000256" key="2">
    <source>
        <dbReference type="ARBA" id="ARBA00022448"/>
    </source>
</evidence>
<comment type="caution">
    <text evidence="7">The sequence shown here is derived from an EMBL/GenBank/DDBJ whole genome shotgun (WGS) entry which is preliminary data.</text>
</comment>
<reference evidence="7 8" key="1">
    <citation type="submission" date="2021-03" db="EMBL/GenBank/DDBJ databases">
        <authorList>
            <person name="Xin L."/>
        </authorList>
    </citation>
    <scope>NUCLEOTIDE SEQUENCE [LARGE SCALE GENOMIC DNA]</scope>
    <source>
        <strain evidence="7 8">XHU 5031</strain>
    </source>
</reference>
<dbReference type="PROSITE" id="PS00211">
    <property type="entry name" value="ABC_TRANSPORTER_1"/>
    <property type="match status" value="1"/>
</dbReference>
<dbReference type="PANTHER" id="PTHR42711">
    <property type="entry name" value="ABC TRANSPORTER ATP-BINDING PROTEIN"/>
    <property type="match status" value="1"/>
</dbReference>
<dbReference type="InterPro" id="IPR050763">
    <property type="entry name" value="ABC_transporter_ATP-binding"/>
</dbReference>
<dbReference type="RefSeq" id="WP_207275208.1">
    <property type="nucleotide sequence ID" value="NZ_JAFMPK010000038.1"/>
</dbReference>
<dbReference type="PROSITE" id="PS50893">
    <property type="entry name" value="ABC_TRANSPORTER_2"/>
    <property type="match status" value="1"/>
</dbReference>
<reference evidence="8" key="2">
    <citation type="submission" date="2023-07" db="EMBL/GenBank/DDBJ databases">
        <title>Myceligenerans salitolerans sp. nov., a halotolerant actinomycete isolated from a salt lake in Xinjiang, China.</title>
        <authorList>
            <person name="Guan T."/>
        </authorList>
    </citation>
    <scope>NUCLEOTIDE SEQUENCE [LARGE SCALE GENOMIC DNA]</scope>
    <source>
        <strain evidence="8">XHU 5031</strain>
    </source>
</reference>
<dbReference type="InterPro" id="IPR017871">
    <property type="entry name" value="ABC_transporter-like_CS"/>
</dbReference>
<dbReference type="CDD" id="cd03230">
    <property type="entry name" value="ABC_DR_subfamily_A"/>
    <property type="match status" value="1"/>
</dbReference>
<accession>A0ABS3I8H4</accession>
<dbReference type="InterPro" id="IPR027417">
    <property type="entry name" value="P-loop_NTPase"/>
</dbReference>
<dbReference type="Proteomes" id="UP000664617">
    <property type="component" value="Unassembled WGS sequence"/>
</dbReference>
<evidence type="ECO:0000313" key="8">
    <source>
        <dbReference type="Proteomes" id="UP000664617"/>
    </source>
</evidence>
<gene>
    <name evidence="7" type="ORF">J0911_09400</name>
</gene>
<feature type="domain" description="ABC transporter" evidence="6">
    <location>
        <begin position="4"/>
        <end position="229"/>
    </location>
</feature>
<protein>
    <submittedName>
        <fullName evidence="7">ABC transporter ATP-binding protein</fullName>
    </submittedName>
</protein>